<keyword evidence="4" id="KW-1185">Reference proteome</keyword>
<dbReference type="Proteomes" id="UP000600171">
    <property type="component" value="Unassembled WGS sequence"/>
</dbReference>
<dbReference type="EMBL" id="BMDC01000001">
    <property type="protein sequence ID" value="GGH59409.1"/>
    <property type="molecule type" value="Genomic_DNA"/>
</dbReference>
<evidence type="ECO:0000256" key="1">
    <source>
        <dbReference type="SAM" id="Phobius"/>
    </source>
</evidence>
<dbReference type="AlphaFoldDB" id="A0A917MRC9"/>
<keyword evidence="1" id="KW-1133">Transmembrane helix</keyword>
<keyword evidence="1" id="KW-0812">Transmembrane</keyword>
<keyword evidence="1" id="KW-0472">Membrane</keyword>
<feature type="transmembrane region" description="Helical" evidence="1">
    <location>
        <begin position="26"/>
        <end position="49"/>
    </location>
</feature>
<dbReference type="Pfam" id="PF07811">
    <property type="entry name" value="TadE"/>
    <property type="match status" value="1"/>
</dbReference>
<protein>
    <recommendedName>
        <fullName evidence="2">TadE-like domain-containing protein</fullName>
    </recommendedName>
</protein>
<comment type="caution">
    <text evidence="3">The sequence shown here is derived from an EMBL/GenBank/DDBJ whole genome shotgun (WGS) entry which is preliminary data.</text>
</comment>
<sequence>MKTERGSEKKLAGRDRQDDGNATAEFVMTSALVLLLFLGVLQLAFAIYVRNIMTDAASSGARYGTLLDRTYADGVDRTSDIIDQSLPLPYAHSVQAHETVVDGAAALEITVEGDLPVVGTFGFDRGFSVSGHALIQNRSGE</sequence>
<feature type="domain" description="TadE-like" evidence="2">
    <location>
        <begin position="20"/>
        <end position="62"/>
    </location>
</feature>
<evidence type="ECO:0000259" key="2">
    <source>
        <dbReference type="Pfam" id="PF07811"/>
    </source>
</evidence>
<accession>A0A917MRC9</accession>
<evidence type="ECO:0000313" key="4">
    <source>
        <dbReference type="Proteomes" id="UP000600171"/>
    </source>
</evidence>
<proteinExistence type="predicted"/>
<dbReference type="InterPro" id="IPR012495">
    <property type="entry name" value="TadE-like_dom"/>
</dbReference>
<evidence type="ECO:0000313" key="3">
    <source>
        <dbReference type="EMBL" id="GGH59409.1"/>
    </source>
</evidence>
<dbReference type="RefSeq" id="WP_188358886.1">
    <property type="nucleotide sequence ID" value="NZ_BMDC01000001.1"/>
</dbReference>
<gene>
    <name evidence="3" type="ORF">GCM10007359_06570</name>
</gene>
<reference evidence="3 4" key="1">
    <citation type="journal article" date="2014" name="Int. J. Syst. Evol. Microbiol.">
        <title>Complete genome sequence of Corynebacterium casei LMG S-19264T (=DSM 44701T), isolated from a smear-ripened cheese.</title>
        <authorList>
            <consortium name="US DOE Joint Genome Institute (JGI-PGF)"/>
            <person name="Walter F."/>
            <person name="Albersmeier A."/>
            <person name="Kalinowski J."/>
            <person name="Ruckert C."/>
        </authorList>
    </citation>
    <scope>NUCLEOTIDE SEQUENCE [LARGE SCALE GENOMIC DNA]</scope>
    <source>
        <strain evidence="3 4">CCM 8669</strain>
    </source>
</reference>
<organism evidence="3 4">
    <name type="scientific">Rothia aerolata</name>
    <dbReference type="NCBI Taxonomy" id="1812262"/>
    <lineage>
        <taxon>Bacteria</taxon>
        <taxon>Bacillati</taxon>
        <taxon>Actinomycetota</taxon>
        <taxon>Actinomycetes</taxon>
        <taxon>Micrococcales</taxon>
        <taxon>Micrococcaceae</taxon>
        <taxon>Rothia</taxon>
    </lineage>
</organism>
<name>A0A917MRC9_9MICC</name>